<dbReference type="EMBL" id="CADEAL010004076">
    <property type="protein sequence ID" value="CAB1451088.1"/>
    <property type="molecule type" value="Genomic_DNA"/>
</dbReference>
<organism evidence="1 2">
    <name type="scientific">Pleuronectes platessa</name>
    <name type="common">European plaice</name>
    <dbReference type="NCBI Taxonomy" id="8262"/>
    <lineage>
        <taxon>Eukaryota</taxon>
        <taxon>Metazoa</taxon>
        <taxon>Chordata</taxon>
        <taxon>Craniata</taxon>
        <taxon>Vertebrata</taxon>
        <taxon>Euteleostomi</taxon>
        <taxon>Actinopterygii</taxon>
        <taxon>Neopterygii</taxon>
        <taxon>Teleostei</taxon>
        <taxon>Neoteleostei</taxon>
        <taxon>Acanthomorphata</taxon>
        <taxon>Carangaria</taxon>
        <taxon>Pleuronectiformes</taxon>
        <taxon>Pleuronectoidei</taxon>
        <taxon>Pleuronectidae</taxon>
        <taxon>Pleuronectes</taxon>
    </lineage>
</organism>
<reference evidence="1" key="1">
    <citation type="submission" date="2020-03" db="EMBL/GenBank/DDBJ databases">
        <authorList>
            <person name="Weist P."/>
        </authorList>
    </citation>
    <scope>NUCLEOTIDE SEQUENCE</scope>
</reference>
<gene>
    <name evidence="1" type="ORF">PLEPLA_LOCUS38781</name>
</gene>
<keyword evidence="2" id="KW-1185">Reference proteome</keyword>
<dbReference type="Proteomes" id="UP001153269">
    <property type="component" value="Unassembled WGS sequence"/>
</dbReference>
<comment type="caution">
    <text evidence="1">The sequence shown here is derived from an EMBL/GenBank/DDBJ whole genome shotgun (WGS) entry which is preliminary data.</text>
</comment>
<evidence type="ECO:0000313" key="1">
    <source>
        <dbReference type="EMBL" id="CAB1451088.1"/>
    </source>
</evidence>
<evidence type="ECO:0000313" key="2">
    <source>
        <dbReference type="Proteomes" id="UP001153269"/>
    </source>
</evidence>
<accession>A0A9N7VKW9</accession>
<protein>
    <submittedName>
        <fullName evidence="1">Uncharacterized protein</fullName>
    </submittedName>
</protein>
<sequence>MVECRECHYEVVYSPGQMLHWRPNYGAADLLCPLRQKAELQSCWTIMLQTEEHGEQQASRGQQSVLIDLLLGCSGLHTPVCCLLVVQKAEELLSNNIFL</sequence>
<dbReference type="AlphaFoldDB" id="A0A9N7VKW9"/>
<proteinExistence type="predicted"/>
<name>A0A9N7VKW9_PLEPL</name>